<evidence type="ECO:0008006" key="4">
    <source>
        <dbReference type="Google" id="ProtNLM"/>
    </source>
</evidence>
<dbReference type="Pfam" id="PF10939">
    <property type="entry name" value="DUF2631"/>
    <property type="match status" value="1"/>
</dbReference>
<feature type="transmembrane region" description="Helical" evidence="1">
    <location>
        <begin position="41"/>
        <end position="59"/>
    </location>
</feature>
<name>A0A1I0U8R3_9NOCA</name>
<evidence type="ECO:0000256" key="1">
    <source>
        <dbReference type="SAM" id="Phobius"/>
    </source>
</evidence>
<keyword evidence="1" id="KW-1133">Transmembrane helix</keyword>
<dbReference type="RefSeq" id="WP_068364520.1">
    <property type="nucleotide sequence ID" value="NZ_FOJN01000015.1"/>
</dbReference>
<dbReference type="InterPro" id="IPR024341">
    <property type="entry name" value="DUF2631"/>
</dbReference>
<evidence type="ECO:0000313" key="2">
    <source>
        <dbReference type="EMBL" id="SFA60404.1"/>
    </source>
</evidence>
<protein>
    <recommendedName>
        <fullName evidence="4">DUF2631 domain-containing protein</fullName>
    </recommendedName>
</protein>
<keyword evidence="1" id="KW-0812">Transmembrane</keyword>
<dbReference type="OrthoDB" id="3401220at2"/>
<reference evidence="2 3" key="1">
    <citation type="submission" date="2016-10" db="EMBL/GenBank/DDBJ databases">
        <authorList>
            <person name="de Groot N.N."/>
        </authorList>
    </citation>
    <scope>NUCLEOTIDE SEQUENCE [LARGE SCALE GENOMIC DNA]</scope>
    <source>
        <strain evidence="2 3">DSM 44908</strain>
    </source>
</reference>
<accession>A0A1I0U8R3</accession>
<dbReference type="Proteomes" id="UP000182054">
    <property type="component" value="Unassembled WGS sequence"/>
</dbReference>
<gene>
    <name evidence="2" type="ORF">SAMN05444374_11554</name>
</gene>
<dbReference type="GeneID" id="85487214"/>
<sequence>MTGSIEPRSDAPRVPATNVHIAEVPSAAWGWSGEAPRTFRIAGWIISLFLLVMIIGNHTGRVEDLWLVGFAVLLWIVLIRDIVLRRKPRRG</sequence>
<organism evidence="2 3">
    <name type="scientific">Rhodococcoides kroppenstedtii</name>
    <dbReference type="NCBI Taxonomy" id="293050"/>
    <lineage>
        <taxon>Bacteria</taxon>
        <taxon>Bacillati</taxon>
        <taxon>Actinomycetota</taxon>
        <taxon>Actinomycetes</taxon>
        <taxon>Mycobacteriales</taxon>
        <taxon>Nocardiaceae</taxon>
        <taxon>Rhodococcoides</taxon>
    </lineage>
</organism>
<keyword evidence="1" id="KW-0472">Membrane</keyword>
<dbReference type="EMBL" id="FOJN01000015">
    <property type="protein sequence ID" value="SFA60404.1"/>
    <property type="molecule type" value="Genomic_DNA"/>
</dbReference>
<feature type="transmembrane region" description="Helical" evidence="1">
    <location>
        <begin position="65"/>
        <end position="83"/>
    </location>
</feature>
<proteinExistence type="predicted"/>
<evidence type="ECO:0000313" key="3">
    <source>
        <dbReference type="Proteomes" id="UP000182054"/>
    </source>
</evidence>
<dbReference type="AlphaFoldDB" id="A0A1I0U8R3"/>